<dbReference type="AlphaFoldDB" id="A0A5N5FW48"/>
<evidence type="ECO:0000313" key="5">
    <source>
        <dbReference type="EMBL" id="KAB2607378.1"/>
    </source>
</evidence>
<keyword evidence="6" id="KW-1185">Reference proteome</keyword>
<dbReference type="PANTHER" id="PTHR48047:SF84">
    <property type="entry name" value="GLYCOSYLTRANSFERASE"/>
    <property type="match status" value="1"/>
</dbReference>
<keyword evidence="4" id="KW-0472">Membrane</keyword>
<dbReference type="CDD" id="cd03784">
    <property type="entry name" value="GT1_Gtf-like"/>
    <property type="match status" value="1"/>
</dbReference>
<proteinExistence type="inferred from homology"/>
<sequence>MAEIKEHIVMFPFMALGHIIPFLALAQQLEHRKGCTITLINTPLNIKKLSSSLPPNTTIRPLEIPFKSSDHGLPSDAENTNSLSYHLILKLFQASLSLKPSFRNLMHGLVHERNGLRQPVCMITDIFFGWTIEIAHEFGMSHAVFSIAGGFGMVCYYSFCLHLPHLKAKSGEYEFTLPDFPEAKKFHISQLSESLRLSNGTDPFSVFVINMVEELDKTGLLYLRKIFKLPVWAVGPLLLSSTNGTKRAGKESGLVPEACKNWQFFSKSQMMQLAVALESSGKNFIWVVRQPLQYDVDSEFKENEWFPEGFVQRIKARNKGLIPLWMELGESLVHGMLLLGWPMASEQFFNVKYLVEQVGVCVEVARGKSCEVHKENILAKLELVMNETEQGKQMRRKASEAKEIIRDAMKDEEGYKGCSTKALEDFLTAAAMSYRVEENAELKTK</sequence>
<protein>
    <submittedName>
        <fullName evidence="5">UDP-glycosyltransferase 92A1-like</fullName>
    </submittedName>
</protein>
<keyword evidence="2" id="KW-0328">Glycosyltransferase</keyword>
<dbReference type="OrthoDB" id="5835829at2759"/>
<evidence type="ECO:0000313" key="6">
    <source>
        <dbReference type="Proteomes" id="UP000327157"/>
    </source>
</evidence>
<name>A0A5N5FW48_9ROSA</name>
<dbReference type="SUPFAM" id="SSF53756">
    <property type="entry name" value="UDP-Glycosyltransferase/glycogen phosphorylase"/>
    <property type="match status" value="1"/>
</dbReference>
<dbReference type="Gene3D" id="3.40.50.2000">
    <property type="entry name" value="Glycogen Phosphorylase B"/>
    <property type="match status" value="4"/>
</dbReference>
<keyword evidence="3 5" id="KW-0808">Transferase</keyword>
<comment type="caution">
    <text evidence="5">The sequence shown here is derived from an EMBL/GenBank/DDBJ whole genome shotgun (WGS) entry which is preliminary data.</text>
</comment>
<evidence type="ECO:0000256" key="3">
    <source>
        <dbReference type="ARBA" id="ARBA00022679"/>
    </source>
</evidence>
<reference evidence="5 6" key="3">
    <citation type="submission" date="2019-11" db="EMBL/GenBank/DDBJ databases">
        <title>A de novo genome assembly of a pear dwarfing rootstock.</title>
        <authorList>
            <person name="Wang F."/>
            <person name="Wang J."/>
            <person name="Li S."/>
            <person name="Zhang Y."/>
            <person name="Fang M."/>
            <person name="Ma L."/>
            <person name="Zhao Y."/>
            <person name="Jiang S."/>
        </authorList>
    </citation>
    <scope>NUCLEOTIDE SEQUENCE [LARGE SCALE GENOMIC DNA]</scope>
    <source>
        <strain evidence="5">S2</strain>
        <tissue evidence="5">Leaf</tissue>
    </source>
</reference>
<evidence type="ECO:0000256" key="4">
    <source>
        <dbReference type="SAM" id="Phobius"/>
    </source>
</evidence>
<dbReference type="EMBL" id="SMOL01000559">
    <property type="protein sequence ID" value="KAB2607378.1"/>
    <property type="molecule type" value="Genomic_DNA"/>
</dbReference>
<gene>
    <name evidence="5" type="ORF">D8674_007095</name>
</gene>
<dbReference type="InterPro" id="IPR002213">
    <property type="entry name" value="UDP_glucos_trans"/>
</dbReference>
<dbReference type="Proteomes" id="UP000327157">
    <property type="component" value="Chromosome 11"/>
</dbReference>
<evidence type="ECO:0000256" key="2">
    <source>
        <dbReference type="ARBA" id="ARBA00022676"/>
    </source>
</evidence>
<feature type="transmembrane region" description="Helical" evidence="4">
    <location>
        <begin position="7"/>
        <end position="26"/>
    </location>
</feature>
<reference evidence="5 6" key="1">
    <citation type="submission" date="2019-09" db="EMBL/GenBank/DDBJ databases">
        <authorList>
            <person name="Ou C."/>
        </authorList>
    </citation>
    <scope>NUCLEOTIDE SEQUENCE [LARGE SCALE GENOMIC DNA]</scope>
    <source>
        <strain evidence="5">S2</strain>
        <tissue evidence="5">Leaf</tissue>
    </source>
</reference>
<dbReference type="FunFam" id="3.40.50.2000:FF:000103">
    <property type="entry name" value="Glycosyltransferase"/>
    <property type="match status" value="1"/>
</dbReference>
<keyword evidence="4" id="KW-1133">Transmembrane helix</keyword>
<dbReference type="PANTHER" id="PTHR48047">
    <property type="entry name" value="GLYCOSYLTRANSFERASE"/>
    <property type="match status" value="1"/>
</dbReference>
<evidence type="ECO:0000256" key="1">
    <source>
        <dbReference type="ARBA" id="ARBA00009995"/>
    </source>
</evidence>
<comment type="similarity">
    <text evidence="1">Belongs to the UDP-glycosyltransferase family.</text>
</comment>
<reference evidence="6" key="2">
    <citation type="submission" date="2019-10" db="EMBL/GenBank/DDBJ databases">
        <title>A de novo genome assembly of a pear dwarfing rootstock.</title>
        <authorList>
            <person name="Wang F."/>
            <person name="Wang J."/>
            <person name="Li S."/>
            <person name="Zhang Y."/>
            <person name="Fang M."/>
            <person name="Ma L."/>
            <person name="Zhao Y."/>
            <person name="Jiang S."/>
        </authorList>
    </citation>
    <scope>NUCLEOTIDE SEQUENCE [LARGE SCALE GENOMIC DNA]</scope>
</reference>
<dbReference type="GO" id="GO:0035251">
    <property type="term" value="F:UDP-glucosyltransferase activity"/>
    <property type="evidence" value="ECO:0007669"/>
    <property type="project" value="TreeGrafter"/>
</dbReference>
<organism evidence="5 6">
    <name type="scientific">Pyrus ussuriensis x Pyrus communis</name>
    <dbReference type="NCBI Taxonomy" id="2448454"/>
    <lineage>
        <taxon>Eukaryota</taxon>
        <taxon>Viridiplantae</taxon>
        <taxon>Streptophyta</taxon>
        <taxon>Embryophyta</taxon>
        <taxon>Tracheophyta</taxon>
        <taxon>Spermatophyta</taxon>
        <taxon>Magnoliopsida</taxon>
        <taxon>eudicotyledons</taxon>
        <taxon>Gunneridae</taxon>
        <taxon>Pentapetalae</taxon>
        <taxon>rosids</taxon>
        <taxon>fabids</taxon>
        <taxon>Rosales</taxon>
        <taxon>Rosaceae</taxon>
        <taxon>Amygdaloideae</taxon>
        <taxon>Maleae</taxon>
        <taxon>Pyrus</taxon>
    </lineage>
</organism>
<keyword evidence="4" id="KW-0812">Transmembrane</keyword>
<accession>A0A5N5FW48</accession>